<evidence type="ECO:0000313" key="3">
    <source>
        <dbReference type="Proteomes" id="UP001500051"/>
    </source>
</evidence>
<evidence type="ECO:0000313" key="2">
    <source>
        <dbReference type="EMBL" id="GAA3701861.1"/>
    </source>
</evidence>
<organism evidence="2 3">
    <name type="scientific">Microlunatus aurantiacus</name>
    <dbReference type="NCBI Taxonomy" id="446786"/>
    <lineage>
        <taxon>Bacteria</taxon>
        <taxon>Bacillati</taxon>
        <taxon>Actinomycetota</taxon>
        <taxon>Actinomycetes</taxon>
        <taxon>Propionibacteriales</taxon>
        <taxon>Propionibacteriaceae</taxon>
        <taxon>Microlunatus</taxon>
    </lineage>
</organism>
<dbReference type="RefSeq" id="WP_344812030.1">
    <property type="nucleotide sequence ID" value="NZ_BAAAYX010000004.1"/>
</dbReference>
<protein>
    <recommendedName>
        <fullName evidence="1">ASCH domain-containing protein</fullName>
    </recommendedName>
</protein>
<dbReference type="SUPFAM" id="SSF88697">
    <property type="entry name" value="PUA domain-like"/>
    <property type="match status" value="1"/>
</dbReference>
<name>A0ABP7DB44_9ACTN</name>
<dbReference type="EMBL" id="BAAAYX010000004">
    <property type="protein sequence ID" value="GAA3701861.1"/>
    <property type="molecule type" value="Genomic_DNA"/>
</dbReference>
<feature type="domain" description="ASCH" evidence="1">
    <location>
        <begin position="4"/>
        <end position="83"/>
    </location>
</feature>
<reference evidence="3" key="1">
    <citation type="journal article" date="2019" name="Int. J. Syst. Evol. Microbiol.">
        <title>The Global Catalogue of Microorganisms (GCM) 10K type strain sequencing project: providing services to taxonomists for standard genome sequencing and annotation.</title>
        <authorList>
            <consortium name="The Broad Institute Genomics Platform"/>
            <consortium name="The Broad Institute Genome Sequencing Center for Infectious Disease"/>
            <person name="Wu L."/>
            <person name="Ma J."/>
        </authorList>
    </citation>
    <scope>NUCLEOTIDE SEQUENCE [LARGE SCALE GENOMIC DNA]</scope>
    <source>
        <strain evidence="3">JCM 16548</strain>
    </source>
</reference>
<proteinExistence type="predicted"/>
<accession>A0ABP7DB44</accession>
<dbReference type="Pfam" id="PF04266">
    <property type="entry name" value="ASCH"/>
    <property type="match status" value="1"/>
</dbReference>
<dbReference type="InterPro" id="IPR015947">
    <property type="entry name" value="PUA-like_sf"/>
</dbReference>
<sequence>MRALTIKQPWAELIVEGLKDVENRSWRTAYRGRLAVHAGLRRADFDDLALDAMPKKYRRPIENAWQRHADAGKVLGTVELVDCIEGSRSPWAIDGYWHWILRDPRPYARKVAAKGKLNLWEWTR</sequence>
<comment type="caution">
    <text evidence="2">The sequence shown here is derived from an EMBL/GenBank/DDBJ whole genome shotgun (WGS) entry which is preliminary data.</text>
</comment>
<keyword evidence="3" id="KW-1185">Reference proteome</keyword>
<dbReference type="InterPro" id="IPR007374">
    <property type="entry name" value="ASCH_domain"/>
</dbReference>
<dbReference type="CDD" id="cd06554">
    <property type="entry name" value="ASCH_ASC-1_like"/>
    <property type="match status" value="1"/>
</dbReference>
<dbReference type="Gene3D" id="2.30.130.30">
    <property type="entry name" value="Hypothetical protein"/>
    <property type="match status" value="1"/>
</dbReference>
<dbReference type="Proteomes" id="UP001500051">
    <property type="component" value="Unassembled WGS sequence"/>
</dbReference>
<evidence type="ECO:0000259" key="1">
    <source>
        <dbReference type="Pfam" id="PF04266"/>
    </source>
</evidence>
<gene>
    <name evidence="2" type="ORF">GCM10022204_18430</name>
</gene>